<dbReference type="PANTHER" id="PTHR12673:SF261">
    <property type="entry name" value="BUD3"/>
    <property type="match status" value="1"/>
</dbReference>
<feature type="region of interest" description="Disordered" evidence="2">
    <location>
        <begin position="1229"/>
        <end position="1353"/>
    </location>
</feature>
<evidence type="ECO:0000259" key="3">
    <source>
        <dbReference type="PROSITE" id="PS50010"/>
    </source>
</evidence>
<feature type="region of interest" description="Disordered" evidence="2">
    <location>
        <begin position="1506"/>
        <end position="1532"/>
    </location>
</feature>
<dbReference type="InterPro" id="IPR051092">
    <property type="entry name" value="FYVE_RhoGEF_PH"/>
</dbReference>
<name>A0AAN6P8U1_9PEZI</name>
<feature type="compositionally biased region" description="Low complexity" evidence="2">
    <location>
        <begin position="1120"/>
        <end position="1129"/>
    </location>
</feature>
<feature type="compositionally biased region" description="Basic and acidic residues" evidence="2">
    <location>
        <begin position="1343"/>
        <end position="1353"/>
    </location>
</feature>
<dbReference type="SMART" id="SM00325">
    <property type="entry name" value="RhoGEF"/>
    <property type="match status" value="1"/>
</dbReference>
<gene>
    <name evidence="4" type="ORF">C8A01DRAFT_41667</name>
</gene>
<reference evidence="5" key="1">
    <citation type="journal article" date="2023" name="Mol. Phylogenet. Evol.">
        <title>Genome-scale phylogeny and comparative genomics of the fungal order Sordariales.</title>
        <authorList>
            <person name="Hensen N."/>
            <person name="Bonometti L."/>
            <person name="Westerberg I."/>
            <person name="Brannstrom I.O."/>
            <person name="Guillou S."/>
            <person name="Cros-Aarteil S."/>
            <person name="Calhoun S."/>
            <person name="Haridas S."/>
            <person name="Kuo A."/>
            <person name="Mondo S."/>
            <person name="Pangilinan J."/>
            <person name="Riley R."/>
            <person name="LaButti K."/>
            <person name="Andreopoulos B."/>
            <person name="Lipzen A."/>
            <person name="Chen C."/>
            <person name="Yan M."/>
            <person name="Daum C."/>
            <person name="Ng V."/>
            <person name="Clum A."/>
            <person name="Steindorff A."/>
            <person name="Ohm R.A."/>
            <person name="Martin F."/>
            <person name="Silar P."/>
            <person name="Natvig D.O."/>
            <person name="Lalanne C."/>
            <person name="Gautier V."/>
            <person name="Ament-Velasquez S.L."/>
            <person name="Kruys A."/>
            <person name="Hutchinson M.I."/>
            <person name="Powell A.J."/>
            <person name="Barry K."/>
            <person name="Miller A.N."/>
            <person name="Grigoriev I.V."/>
            <person name="Debuchy R."/>
            <person name="Gladieux P."/>
            <person name="Hiltunen Thoren M."/>
            <person name="Johannesson H."/>
        </authorList>
    </citation>
    <scope>NUCLEOTIDE SEQUENCE [LARGE SCALE GENOMIC DNA]</scope>
    <source>
        <strain evidence="5">CBS 284.82</strain>
    </source>
</reference>
<dbReference type="EMBL" id="MU854683">
    <property type="protein sequence ID" value="KAK4031896.1"/>
    <property type="molecule type" value="Genomic_DNA"/>
</dbReference>
<dbReference type="Proteomes" id="UP001303115">
    <property type="component" value="Unassembled WGS sequence"/>
</dbReference>
<dbReference type="Pfam" id="PF25351">
    <property type="entry name" value="PH_BUD3_C"/>
    <property type="match status" value="1"/>
</dbReference>
<dbReference type="PANTHER" id="PTHR12673">
    <property type="entry name" value="FACIOGENITAL DYSPLASIA PROTEIN"/>
    <property type="match status" value="1"/>
</dbReference>
<evidence type="ECO:0000256" key="2">
    <source>
        <dbReference type="SAM" id="MobiDB-lite"/>
    </source>
</evidence>
<sequence length="1532" mass="169983">MVRVTEELALSPEHVTLYYASDPLLGHLPVLIFHGPSTTANYTHNSSRIQVHIYSPAGHQSFPRITVSPNSPFYSVVAHLPREFQGDEICRGLAFGLYKYFTELPEVVKNHLKNQYPVTRARRPGSAPALFGEQHAADLAKAAVQAENTAEVIGILEYALRTQHLSGVDVDVVLPPGAIVPLENADFDEVPDDEDDILDPTLRQYSGYSPLVKLFGEPVFLPTSKLRRAPSRPTSLNRSKSFSKNQKVELRMKMGELVDTEERYVLKLNELVNNIANDFRQKAKERPPGSISPYEEDLEKLFPKSADSILENNSAFMQELRRVMDETEEEAVRDMELPFPVARLGGSNKAKDPSGAVAMAKIFLEWFPKFTDCYQDYIRASQNFPQLLNTFLDNQSSFRQRVVQTGEQTIRSLLIEPVQRLPRYSLFIDQIVACLPMTHPALQLLLRARDIITNICSMDDPLPDKPHVTNRLRAMVEHWPLDLEPQGRLILAADFLELAAPYVPVSQNQEVPDRPGVLLLFSDCIAILQKRTNSALTGRDFLREIDKPSPAGLLASMTNAAGGPGTWEFAFTGWHSLADVRFTESSDGRLVWMTSTQEMKGAHPSDYFTSKAITSRCFLLQDHYEGRASKWSDDIVKARIEGRFAEKEREDPTWTLRTVKMQDNNFGLHTAVFQEGAQQLIEGRREPAPIRIVLDNDKGTKGAPVGHYGVEIVVEVRTGDMRRISMNTLGLNGKKFTDDIALEDFLPTLSRRIIQLLSTQFSVANMRLVPALVSYYTKILRAINITAKVEKNTRSFLSSSPVKMLSNLLVGSTASSSTTSVDNAGINGSRHKPTRSNSQREVTVISGSIKDRDIPRVTVEEEPPENPLVRLEQTFTGYVANMQARKGYFIGRTLLNRSMADELQVNDLYNRLIEFPFDLDAASELGTEVIFAAFEKFIRIAWREQIGPVMTMQHLEALQVRASKKVVGDFADFVRFLFGDMAPQNRRAFTALMKLLADLLDGCGNDGDRGALTLAFAELLVDDGSASDYINLLDRLVEDCDRIFEKADAPDPTGLLGGFPYESLTASNRSQKSITGSMTSNTSSLRRKFGFDTLLRQNSKTETDRPSMWRTLSKHNKTPSSESGSLSKASRSKSVDMGVNYTIPNRLRRPGSRDRPPVAGAFDDIGHRPVSSHRLETIGEPEVAESAVPKSLKKKRRSSLSDLKSLMAAASLEDDPPLMPLRVNTQQTAEKFNSAPRTPSPSKIPISPQSQIQTFRSSKQNENTVDPFQPPPAEFPAGSEKPTPQRTRARTMTISQIPTLKPAPPSRIPAPPLPESPTRPSSSPGKPPGTTTSQKLRLQSPQKLRERLQTEKKAVDEVDASLRTELSRISEDMARVNSALPRSATADIRKLSAAVKALEDRVPLAMRELGERHATMQRDLEATLKASDAKVKAIDQLYKEATAENELLYEKFNSELGKIVKALKGKGREEKEELVVRLKESSDEAARAKKENARLRREMVSLRMLLKGATSSGGGGGGGSGGGGVGSGGEGN</sequence>
<feature type="compositionally biased region" description="Low complexity" evidence="2">
    <location>
        <begin position="1318"/>
        <end position="1333"/>
    </location>
</feature>
<organism evidence="4 5">
    <name type="scientific">Parachaetomium inaequale</name>
    <dbReference type="NCBI Taxonomy" id="2588326"/>
    <lineage>
        <taxon>Eukaryota</taxon>
        <taxon>Fungi</taxon>
        <taxon>Dikarya</taxon>
        <taxon>Ascomycota</taxon>
        <taxon>Pezizomycotina</taxon>
        <taxon>Sordariomycetes</taxon>
        <taxon>Sordariomycetidae</taxon>
        <taxon>Sordariales</taxon>
        <taxon>Chaetomiaceae</taxon>
        <taxon>Parachaetomium</taxon>
    </lineage>
</organism>
<dbReference type="SUPFAM" id="SSF48065">
    <property type="entry name" value="DBL homology domain (DH-domain)"/>
    <property type="match status" value="1"/>
</dbReference>
<evidence type="ECO:0000256" key="1">
    <source>
        <dbReference type="SAM" id="Coils"/>
    </source>
</evidence>
<comment type="caution">
    <text evidence="4">The sequence shown here is derived from an EMBL/GenBank/DDBJ whole genome shotgun (WGS) entry which is preliminary data.</text>
</comment>
<protein>
    <recommendedName>
        <fullName evidence="3">DH domain-containing protein</fullName>
    </recommendedName>
</protein>
<feature type="region of interest" description="Disordered" evidence="2">
    <location>
        <begin position="1096"/>
        <end position="1200"/>
    </location>
</feature>
<dbReference type="Gene3D" id="1.20.900.10">
    <property type="entry name" value="Dbl homology (DH) domain"/>
    <property type="match status" value="1"/>
</dbReference>
<feature type="compositionally biased region" description="Gly residues" evidence="2">
    <location>
        <begin position="1511"/>
        <end position="1532"/>
    </location>
</feature>
<dbReference type="InterPro" id="IPR057454">
    <property type="entry name" value="Bud3_C"/>
</dbReference>
<feature type="coiled-coil region" evidence="1">
    <location>
        <begin position="1468"/>
        <end position="1505"/>
    </location>
</feature>
<feature type="compositionally biased region" description="Low complexity" evidence="2">
    <location>
        <begin position="1240"/>
        <end position="1253"/>
    </location>
</feature>
<dbReference type="InterPro" id="IPR000219">
    <property type="entry name" value="DH_dom"/>
</dbReference>
<feature type="compositionally biased region" description="Polar residues" evidence="2">
    <location>
        <begin position="1282"/>
        <end position="1298"/>
    </location>
</feature>
<feature type="domain" description="DH" evidence="3">
    <location>
        <begin position="249"/>
        <end position="462"/>
    </location>
</feature>
<feature type="coiled-coil region" evidence="1">
    <location>
        <begin position="310"/>
        <end position="337"/>
    </location>
</feature>
<keyword evidence="1" id="KW-0175">Coiled coil</keyword>
<proteinExistence type="predicted"/>
<dbReference type="GO" id="GO:0005085">
    <property type="term" value="F:guanyl-nucleotide exchange factor activity"/>
    <property type="evidence" value="ECO:0007669"/>
    <property type="project" value="InterPro"/>
</dbReference>
<feature type="compositionally biased region" description="Polar residues" evidence="2">
    <location>
        <begin position="1254"/>
        <end position="1266"/>
    </location>
</feature>
<feature type="compositionally biased region" description="Pro residues" evidence="2">
    <location>
        <begin position="1301"/>
        <end position="1317"/>
    </location>
</feature>
<accession>A0AAN6P8U1</accession>
<keyword evidence="5" id="KW-1185">Reference proteome</keyword>
<dbReference type="InterPro" id="IPR035899">
    <property type="entry name" value="DBL_dom_sf"/>
</dbReference>
<evidence type="ECO:0000313" key="5">
    <source>
        <dbReference type="Proteomes" id="UP001303115"/>
    </source>
</evidence>
<dbReference type="Pfam" id="PF00621">
    <property type="entry name" value="RhoGEF"/>
    <property type="match status" value="1"/>
</dbReference>
<dbReference type="PROSITE" id="PS50010">
    <property type="entry name" value="DH_2"/>
    <property type="match status" value="1"/>
</dbReference>
<feature type="region of interest" description="Disordered" evidence="2">
    <location>
        <begin position="814"/>
        <end position="842"/>
    </location>
</feature>
<dbReference type="GO" id="GO:0005737">
    <property type="term" value="C:cytoplasm"/>
    <property type="evidence" value="ECO:0007669"/>
    <property type="project" value="TreeGrafter"/>
</dbReference>
<evidence type="ECO:0000313" key="4">
    <source>
        <dbReference type="EMBL" id="KAK4031896.1"/>
    </source>
</evidence>